<dbReference type="InterPro" id="IPR011042">
    <property type="entry name" value="6-blade_b-propeller_TolB-like"/>
</dbReference>
<dbReference type="Proteomes" id="UP000011910">
    <property type="component" value="Unassembled WGS sequence"/>
</dbReference>
<gene>
    <name evidence="1" type="ORF">ADICEAN_03233</name>
</gene>
<evidence type="ECO:0000313" key="1">
    <source>
        <dbReference type="EMBL" id="EMR01637.1"/>
    </source>
</evidence>
<evidence type="ECO:0000313" key="2">
    <source>
        <dbReference type="Proteomes" id="UP000011910"/>
    </source>
</evidence>
<organism evidence="1 2">
    <name type="scientific">Cesiribacter andamanensis AMV16</name>
    <dbReference type="NCBI Taxonomy" id="1279009"/>
    <lineage>
        <taxon>Bacteria</taxon>
        <taxon>Pseudomonadati</taxon>
        <taxon>Bacteroidota</taxon>
        <taxon>Cytophagia</taxon>
        <taxon>Cytophagales</taxon>
        <taxon>Cesiribacteraceae</taxon>
        <taxon>Cesiribacter</taxon>
    </lineage>
</organism>
<protein>
    <submittedName>
        <fullName evidence="1">Gluconolactonase</fullName>
    </submittedName>
</protein>
<dbReference type="SUPFAM" id="SSF63829">
    <property type="entry name" value="Calcium-dependent phosphotriesterase"/>
    <property type="match status" value="1"/>
</dbReference>
<accession>M7N2X3</accession>
<dbReference type="STRING" id="1279009.ADICEAN_03233"/>
<keyword evidence="2" id="KW-1185">Reference proteome</keyword>
<dbReference type="eggNOG" id="COG3391">
    <property type="taxonomic scope" value="Bacteria"/>
</dbReference>
<proteinExistence type="predicted"/>
<name>M7N2X3_9BACT</name>
<dbReference type="AlphaFoldDB" id="M7N2X3"/>
<sequence>MGCVGQKYPTLRKAFEIKEKDLIPEGIAYDAQTDQFFVGSINKKKILQLSARGKAEEFSNSGSWGDFGYLGLHIDAGRRLLWACRYQPNTNTDSAGWGSLYKISLDTGRPLKKYYLPKTEEVSHLFNDLQLIGDELYLTDSEAGALLWLNSATDSLEYLLPPGTFVYPNGITPSPDGQALVVATAGGLYRVNYSSKEATPIETPDYYIIGVDGLYTHGGALIGLQSVFMPETISKFTLDGSGKVVEKIQVLANNHPDFDKITTGAIRRGWLYFIANSFVSELDEEGQVKNEEKLKNLLVYRLKLE</sequence>
<dbReference type="EMBL" id="AODQ01000100">
    <property type="protein sequence ID" value="EMR01637.1"/>
    <property type="molecule type" value="Genomic_DNA"/>
</dbReference>
<dbReference type="Gene3D" id="2.120.10.30">
    <property type="entry name" value="TolB, C-terminal domain"/>
    <property type="match status" value="1"/>
</dbReference>
<reference evidence="1 2" key="1">
    <citation type="journal article" date="2013" name="Genome Announc.">
        <title>Draft Genome Sequence of Cesiribacter andamanensis Strain AMV16T, Isolated from a Soil Sample from a Mud Volcano in the Andaman Islands, India.</title>
        <authorList>
            <person name="Shivaji S."/>
            <person name="Ara S."/>
            <person name="Begum Z."/>
            <person name="Srinivas T.N."/>
            <person name="Singh A."/>
            <person name="Kumar Pinnaka A."/>
        </authorList>
    </citation>
    <scope>NUCLEOTIDE SEQUENCE [LARGE SCALE GENOMIC DNA]</scope>
    <source>
        <strain evidence="1 2">AMV16</strain>
    </source>
</reference>
<comment type="caution">
    <text evidence="1">The sequence shown here is derived from an EMBL/GenBank/DDBJ whole genome shotgun (WGS) entry which is preliminary data.</text>
</comment>